<evidence type="ECO:0000313" key="2">
    <source>
        <dbReference type="EMBL" id="PQB07979.1"/>
    </source>
</evidence>
<protein>
    <submittedName>
        <fullName evidence="2">Uncharacterized protein</fullName>
    </submittedName>
</protein>
<dbReference type="Proteomes" id="UP000239522">
    <property type="component" value="Unassembled WGS sequence"/>
</dbReference>
<reference evidence="2 3" key="1">
    <citation type="submission" date="2016-11" db="EMBL/GenBank/DDBJ databases">
        <title>Trade-off between light-utilization and light-protection in marine flavobacteria.</title>
        <authorList>
            <person name="Kumagai Y."/>
        </authorList>
    </citation>
    <scope>NUCLEOTIDE SEQUENCE [LARGE SCALE GENOMIC DNA]</scope>
    <source>
        <strain evidence="2 3">ATCC 700397</strain>
    </source>
</reference>
<organism evidence="2 3">
    <name type="scientific">Polaribacter filamentus</name>
    <dbReference type="NCBI Taxonomy" id="53483"/>
    <lineage>
        <taxon>Bacteria</taxon>
        <taxon>Pseudomonadati</taxon>
        <taxon>Bacteroidota</taxon>
        <taxon>Flavobacteriia</taxon>
        <taxon>Flavobacteriales</taxon>
        <taxon>Flavobacteriaceae</taxon>
    </lineage>
</organism>
<dbReference type="AlphaFoldDB" id="A0A2S7KZ87"/>
<sequence length="63" mass="7589">MEINYPYAVLDNLGNTTSNFPGLFYLGTPFYLRGDVGFLQPFDFLFFYYLLFFQKLKTMRKFF</sequence>
<feature type="transmembrane region" description="Helical" evidence="1">
    <location>
        <begin position="30"/>
        <end position="51"/>
    </location>
</feature>
<comment type="caution">
    <text evidence="2">The sequence shown here is derived from an EMBL/GenBank/DDBJ whole genome shotgun (WGS) entry which is preliminary data.</text>
</comment>
<proteinExistence type="predicted"/>
<keyword evidence="1" id="KW-0812">Transmembrane</keyword>
<name>A0A2S7KZ87_9FLAO</name>
<accession>A0A2S7KZ87</accession>
<keyword evidence="3" id="KW-1185">Reference proteome</keyword>
<dbReference type="EMBL" id="MQUA01000013">
    <property type="protein sequence ID" value="PQB07979.1"/>
    <property type="molecule type" value="Genomic_DNA"/>
</dbReference>
<evidence type="ECO:0000256" key="1">
    <source>
        <dbReference type="SAM" id="Phobius"/>
    </source>
</evidence>
<evidence type="ECO:0000313" key="3">
    <source>
        <dbReference type="Proteomes" id="UP000239522"/>
    </source>
</evidence>
<gene>
    <name evidence="2" type="ORF">BST83_13090</name>
</gene>
<keyword evidence="1" id="KW-0472">Membrane</keyword>
<keyword evidence="1" id="KW-1133">Transmembrane helix</keyword>